<sequence length="229" mass="22825">MSRPPEYEYGAPQGPPNVYHPQPEPAPSYEEYADPAVAHGWLNAYDSTREMPVPPAVDETYVPRPSRRKPKRASGRRGNGRRASAGRWGLVAQFPAPLKGALVAGGVVGALMVGFSLAGSPTAPPSGVQGKEESAAPAVGGSASPTASEVPAGSSTGRPSGGGAESSQAAYPGPSAPTRTASERVTHEPSAGTSTAGATAVPTPTVTASGPGRSGSNPGHGQGGSKGPK</sequence>
<feature type="compositionally biased region" description="Low complexity" evidence="1">
    <location>
        <begin position="135"/>
        <end position="148"/>
    </location>
</feature>
<comment type="caution">
    <text evidence="2">The sequence shown here is derived from an EMBL/GenBank/DDBJ whole genome shotgun (WGS) entry which is preliminary data.</text>
</comment>
<name>A0ABP6A353_STRLO</name>
<proteinExistence type="predicted"/>
<evidence type="ECO:0000313" key="3">
    <source>
        <dbReference type="Proteomes" id="UP001501777"/>
    </source>
</evidence>
<protein>
    <submittedName>
        <fullName evidence="2">Uncharacterized protein</fullName>
    </submittedName>
</protein>
<dbReference type="Proteomes" id="UP001501777">
    <property type="component" value="Unassembled WGS sequence"/>
</dbReference>
<dbReference type="EMBL" id="BAAASG010000016">
    <property type="protein sequence ID" value="GAA2509850.1"/>
    <property type="molecule type" value="Genomic_DNA"/>
</dbReference>
<feature type="compositionally biased region" description="Gly residues" evidence="1">
    <location>
        <begin position="218"/>
        <end position="229"/>
    </location>
</feature>
<feature type="region of interest" description="Disordered" evidence="1">
    <location>
        <begin position="116"/>
        <end position="229"/>
    </location>
</feature>
<evidence type="ECO:0000256" key="1">
    <source>
        <dbReference type="SAM" id="MobiDB-lite"/>
    </source>
</evidence>
<gene>
    <name evidence="2" type="ORF">GCM10010276_65040</name>
</gene>
<keyword evidence="3" id="KW-1185">Reference proteome</keyword>
<evidence type="ECO:0000313" key="2">
    <source>
        <dbReference type="EMBL" id="GAA2509850.1"/>
    </source>
</evidence>
<organism evidence="2 3">
    <name type="scientific">Streptomyces longisporus</name>
    <dbReference type="NCBI Taxonomy" id="1948"/>
    <lineage>
        <taxon>Bacteria</taxon>
        <taxon>Bacillati</taxon>
        <taxon>Actinomycetota</taxon>
        <taxon>Actinomycetes</taxon>
        <taxon>Kitasatosporales</taxon>
        <taxon>Streptomycetaceae</taxon>
        <taxon>Streptomyces</taxon>
    </lineage>
</organism>
<feature type="region of interest" description="Disordered" evidence="1">
    <location>
        <begin position="48"/>
        <end position="88"/>
    </location>
</feature>
<feature type="region of interest" description="Disordered" evidence="1">
    <location>
        <begin position="1"/>
        <end position="32"/>
    </location>
</feature>
<reference evidence="3" key="1">
    <citation type="journal article" date="2019" name="Int. J. Syst. Evol. Microbiol.">
        <title>The Global Catalogue of Microorganisms (GCM) 10K type strain sequencing project: providing services to taxonomists for standard genome sequencing and annotation.</title>
        <authorList>
            <consortium name="The Broad Institute Genomics Platform"/>
            <consortium name="The Broad Institute Genome Sequencing Center for Infectious Disease"/>
            <person name="Wu L."/>
            <person name="Ma J."/>
        </authorList>
    </citation>
    <scope>NUCLEOTIDE SEQUENCE [LARGE SCALE GENOMIC DNA]</scope>
    <source>
        <strain evidence="3">JCM 4395</strain>
    </source>
</reference>
<feature type="compositionally biased region" description="Low complexity" evidence="1">
    <location>
        <begin position="189"/>
        <end position="211"/>
    </location>
</feature>
<feature type="compositionally biased region" description="Basic residues" evidence="1">
    <location>
        <begin position="65"/>
        <end position="80"/>
    </location>
</feature>
<accession>A0ABP6A353</accession>